<dbReference type="Gene3D" id="1.20.1050.10">
    <property type="match status" value="1"/>
</dbReference>
<dbReference type="Pfam" id="PF13409">
    <property type="entry name" value="GST_N_2"/>
    <property type="match status" value="1"/>
</dbReference>
<protein>
    <submittedName>
        <fullName evidence="2">Glutathione S-transferase</fullName>
    </submittedName>
</protein>
<dbReference type="GO" id="GO:0005737">
    <property type="term" value="C:cytoplasm"/>
    <property type="evidence" value="ECO:0007669"/>
    <property type="project" value="TreeGrafter"/>
</dbReference>
<organism evidence="2 3">
    <name type="scientific">Bosea lupini</name>
    <dbReference type="NCBI Taxonomy" id="1036779"/>
    <lineage>
        <taxon>Bacteria</taxon>
        <taxon>Pseudomonadati</taxon>
        <taxon>Pseudomonadota</taxon>
        <taxon>Alphaproteobacteria</taxon>
        <taxon>Hyphomicrobiales</taxon>
        <taxon>Boseaceae</taxon>
        <taxon>Bosea</taxon>
    </lineage>
</organism>
<dbReference type="PANTHER" id="PTHR43968:SF6">
    <property type="entry name" value="GLUTATHIONE S-TRANSFERASE OMEGA"/>
    <property type="match status" value="1"/>
</dbReference>
<proteinExistence type="predicted"/>
<keyword evidence="2" id="KW-0808">Transferase</keyword>
<dbReference type="AlphaFoldDB" id="A0A1H7HPH3"/>
<dbReference type="CDD" id="cd03049">
    <property type="entry name" value="GST_N_3"/>
    <property type="match status" value="1"/>
</dbReference>
<dbReference type="InterPro" id="IPR050983">
    <property type="entry name" value="GST_Omega/HSP26"/>
</dbReference>
<feature type="domain" description="GST N-terminal" evidence="1">
    <location>
        <begin position="3"/>
        <end position="86"/>
    </location>
</feature>
<dbReference type="PANTHER" id="PTHR43968">
    <property type="match status" value="1"/>
</dbReference>
<dbReference type="EMBL" id="FOAN01000001">
    <property type="protein sequence ID" value="SEK51392.1"/>
    <property type="molecule type" value="Genomic_DNA"/>
</dbReference>
<accession>A0A1H7HPH3</accession>
<dbReference type="InterPro" id="IPR036282">
    <property type="entry name" value="Glutathione-S-Trfase_C_sf"/>
</dbReference>
<name>A0A1H7HPH3_9HYPH</name>
<dbReference type="CDD" id="cd03205">
    <property type="entry name" value="GST_C_6"/>
    <property type="match status" value="1"/>
</dbReference>
<sequence>MSEKLTLLYQSHSPYARKVLVCAHELGLVDRLDVVHHETSPTNRNDAVFAQNPLGKVPVLLTPDAGALFDSVVICDYLDRLAGKGSLIPYDAPARYEALRLQALAQGLCDAGIAVRWETERRPEALRYPPLAEGQTTKLLEAYDYLESQADLDGPVTVGQIGLATALGWLSFRRLPDFRARAPRLAGWYNRFNQRPSMRATPYEGETQD</sequence>
<dbReference type="GO" id="GO:0016740">
    <property type="term" value="F:transferase activity"/>
    <property type="evidence" value="ECO:0007669"/>
    <property type="project" value="UniProtKB-KW"/>
</dbReference>
<keyword evidence="3" id="KW-1185">Reference proteome</keyword>
<dbReference type="InterPro" id="IPR004045">
    <property type="entry name" value="Glutathione_S-Trfase_N"/>
</dbReference>
<evidence type="ECO:0000259" key="1">
    <source>
        <dbReference type="PROSITE" id="PS50404"/>
    </source>
</evidence>
<dbReference type="Pfam" id="PF13410">
    <property type="entry name" value="GST_C_2"/>
    <property type="match status" value="1"/>
</dbReference>
<evidence type="ECO:0000313" key="3">
    <source>
        <dbReference type="Proteomes" id="UP000199664"/>
    </source>
</evidence>
<dbReference type="Proteomes" id="UP000199664">
    <property type="component" value="Unassembled WGS sequence"/>
</dbReference>
<gene>
    <name evidence="2" type="ORF">SAMN04515666_101702</name>
</gene>
<dbReference type="Gene3D" id="3.40.30.10">
    <property type="entry name" value="Glutaredoxin"/>
    <property type="match status" value="1"/>
</dbReference>
<dbReference type="SUPFAM" id="SSF52833">
    <property type="entry name" value="Thioredoxin-like"/>
    <property type="match status" value="1"/>
</dbReference>
<reference evidence="3" key="1">
    <citation type="submission" date="2016-10" db="EMBL/GenBank/DDBJ databases">
        <authorList>
            <person name="Varghese N."/>
            <person name="Submissions S."/>
        </authorList>
    </citation>
    <scope>NUCLEOTIDE SEQUENCE [LARGE SCALE GENOMIC DNA]</scope>
    <source>
        <strain evidence="3">LMG 26383,CCUG 61248,R- 45681</strain>
    </source>
</reference>
<dbReference type="InterPro" id="IPR036249">
    <property type="entry name" value="Thioredoxin-like_sf"/>
</dbReference>
<dbReference type="SUPFAM" id="SSF47616">
    <property type="entry name" value="GST C-terminal domain-like"/>
    <property type="match status" value="1"/>
</dbReference>
<evidence type="ECO:0000313" key="2">
    <source>
        <dbReference type="EMBL" id="SEK51392.1"/>
    </source>
</evidence>
<dbReference type="PROSITE" id="PS50404">
    <property type="entry name" value="GST_NTER"/>
    <property type="match status" value="1"/>
</dbReference>
<dbReference type="STRING" id="1036779.SAMN04515666_101702"/>